<dbReference type="OrthoDB" id="5916646at2759"/>
<evidence type="ECO:0000313" key="2">
    <source>
        <dbReference type="EMBL" id="KRX27119.1"/>
    </source>
</evidence>
<dbReference type="AlphaFoldDB" id="A0A0V0SJV4"/>
<organism evidence="2 3">
    <name type="scientific">Trichinella nelsoni</name>
    <dbReference type="NCBI Taxonomy" id="6336"/>
    <lineage>
        <taxon>Eukaryota</taxon>
        <taxon>Metazoa</taxon>
        <taxon>Ecdysozoa</taxon>
        <taxon>Nematoda</taxon>
        <taxon>Enoplea</taxon>
        <taxon>Dorylaimia</taxon>
        <taxon>Trichinellida</taxon>
        <taxon>Trichinellidae</taxon>
        <taxon>Trichinella</taxon>
    </lineage>
</organism>
<sequence length="670" mass="76336">MDEKKEEKQEQQNNEKKLASEDENAKLSSTGEAVSREGKENCTDPKGMGKKPPDGSAATENNNYSEKQILSPAAEDEKTLSLADEETYRPTRIHWDSSVSWPVEMLWQQQANDIQIKKTPPLIPHPDMEQERDALKKLKAAVDEHCTPRAAVIFDNNLIQQWLSAYKQSWPFKSNVLKKPKKYFNKTTINYEILSSCASFSSASSSSSAFPTQVEYLNKRKPPDQYLKSSSSPFNNVQHPVKLNTVCFLEPSHCKAFVNEFQHKNDKKWIQNMLMYVLNNNPIKKMGNLQCKQFEKLEFFDCTLQLLAFIFDFALQLGKQISNSTHCNDEIEVDEKLVQLLVTSFKHSVDQLQFENDDSQFDWKMLISRCIDEAGLQNSFGQTAAPFRIQMSKHFMTAFQNLCYYTICTLLLVPSAIPKLKMQKPTTEAVLPNLIFPKDASYEVQTVGLDKHKLIRVRKGEAKSKAVKAKITSDKRQYFILFDNEKDHGSGACFSFDKAGGDKAMQAFTAERRSKVLKPLYSDWTVSLQWLCTSDLSSDVYVINSSSCSEQISKRESIKKKTSVTQQQNMDLQMQLGIGGEKQTANLRQDAFYTVGLGSPARLALENCSQEDREKIDANKLTTDEIVDEFLVALFNMPTMQSPCRRCLGKKPLCKPCYYINKYLPQVTKK</sequence>
<evidence type="ECO:0000313" key="3">
    <source>
        <dbReference type="Proteomes" id="UP000054630"/>
    </source>
</evidence>
<dbReference type="Proteomes" id="UP000054630">
    <property type="component" value="Unassembled WGS sequence"/>
</dbReference>
<protein>
    <submittedName>
        <fullName evidence="2">Uncharacterized protein</fullName>
    </submittedName>
</protein>
<keyword evidence="3" id="KW-1185">Reference proteome</keyword>
<dbReference type="EMBL" id="JYDL01000004">
    <property type="protein sequence ID" value="KRX27119.1"/>
    <property type="molecule type" value="Genomic_DNA"/>
</dbReference>
<name>A0A0V0SJV4_9BILA</name>
<reference evidence="2 3" key="1">
    <citation type="submission" date="2015-01" db="EMBL/GenBank/DDBJ databases">
        <title>Evolution of Trichinella species and genotypes.</title>
        <authorList>
            <person name="Korhonen P.K."/>
            <person name="Edoardo P."/>
            <person name="Giuseppe L.R."/>
            <person name="Gasser R.B."/>
        </authorList>
    </citation>
    <scope>NUCLEOTIDE SEQUENCE [LARGE SCALE GENOMIC DNA]</scope>
    <source>
        <strain evidence="2">ISS37</strain>
    </source>
</reference>
<proteinExistence type="predicted"/>
<evidence type="ECO:0000256" key="1">
    <source>
        <dbReference type="SAM" id="MobiDB-lite"/>
    </source>
</evidence>
<feature type="region of interest" description="Disordered" evidence="1">
    <location>
        <begin position="1"/>
        <end position="61"/>
    </location>
</feature>
<feature type="compositionally biased region" description="Basic and acidic residues" evidence="1">
    <location>
        <begin position="1"/>
        <end position="25"/>
    </location>
</feature>
<feature type="compositionally biased region" description="Basic and acidic residues" evidence="1">
    <location>
        <begin position="34"/>
        <end position="43"/>
    </location>
</feature>
<gene>
    <name evidence="2" type="ORF">T07_12913</name>
</gene>
<comment type="caution">
    <text evidence="2">The sequence shown here is derived from an EMBL/GenBank/DDBJ whole genome shotgun (WGS) entry which is preliminary data.</text>
</comment>
<accession>A0A0V0SJV4</accession>